<comment type="caution">
    <text evidence="2">The sequence shown here is derived from an EMBL/GenBank/DDBJ whole genome shotgun (WGS) entry which is preliminary data.</text>
</comment>
<name>A0ABR7RNT1_9PROT</name>
<evidence type="ECO:0000256" key="1">
    <source>
        <dbReference type="SAM" id="MobiDB-lite"/>
    </source>
</evidence>
<organism evidence="2 3">
    <name type="scientific">Teichococcus aerophilus</name>
    <dbReference type="NCBI Taxonomy" id="1224513"/>
    <lineage>
        <taxon>Bacteria</taxon>
        <taxon>Pseudomonadati</taxon>
        <taxon>Pseudomonadota</taxon>
        <taxon>Alphaproteobacteria</taxon>
        <taxon>Acetobacterales</taxon>
        <taxon>Roseomonadaceae</taxon>
        <taxon>Roseomonas</taxon>
    </lineage>
</organism>
<sequence length="233" mass="24772">MSPLPPLKQPVPDTRVEDLAQAVRSAAAAPHCAMLSAEARGERGRITGPVSREDAESVSASLRREGVPEDMVRLDLQLFTGPYCDIGRVLQPFLAAPGAGPQVRVDGANPLSQGDLLRLDITMPDAPSLLSLYYLTNDGNVVRLTVPEAQAAGARLRKGDPGPGFAGWVLDEPFGTDVLLAIASDRPVFPAGSPAIQSLDNWVREAGTAFRSLRNAGGRAEIRPLVIQVAPRR</sequence>
<evidence type="ECO:0000313" key="2">
    <source>
        <dbReference type="EMBL" id="MBC9208266.1"/>
    </source>
</evidence>
<reference evidence="2 3" key="1">
    <citation type="journal article" date="2013" name="Int. J. Syst. Evol. Microbiol.">
        <title>Roseomonas aerophila sp. nov., isolated from air.</title>
        <authorList>
            <person name="Kim S.J."/>
            <person name="Weon H.Y."/>
            <person name="Ahn J.H."/>
            <person name="Hong S.B."/>
            <person name="Seok S.J."/>
            <person name="Whang K.S."/>
            <person name="Kwon S.W."/>
        </authorList>
    </citation>
    <scope>NUCLEOTIDE SEQUENCE [LARGE SCALE GENOMIC DNA]</scope>
    <source>
        <strain evidence="2 3">NBRC 108923</strain>
    </source>
</reference>
<feature type="region of interest" description="Disordered" evidence="1">
    <location>
        <begin position="39"/>
        <end position="62"/>
    </location>
</feature>
<dbReference type="Proteomes" id="UP000626026">
    <property type="component" value="Unassembled WGS sequence"/>
</dbReference>
<accession>A0ABR7RNT1</accession>
<feature type="compositionally biased region" description="Basic and acidic residues" evidence="1">
    <location>
        <begin position="39"/>
        <end position="55"/>
    </location>
</feature>
<gene>
    <name evidence="2" type="ORF">IBL26_15585</name>
</gene>
<protein>
    <recommendedName>
        <fullName evidence="4">DUF4384 domain-containing protein</fullName>
    </recommendedName>
</protein>
<evidence type="ECO:0008006" key="4">
    <source>
        <dbReference type="Google" id="ProtNLM"/>
    </source>
</evidence>
<evidence type="ECO:0000313" key="3">
    <source>
        <dbReference type="Proteomes" id="UP000626026"/>
    </source>
</evidence>
<proteinExistence type="predicted"/>
<dbReference type="EMBL" id="JACTVA010000029">
    <property type="protein sequence ID" value="MBC9208266.1"/>
    <property type="molecule type" value="Genomic_DNA"/>
</dbReference>
<keyword evidence="3" id="KW-1185">Reference proteome</keyword>